<dbReference type="AlphaFoldDB" id="A0A8T0VKP9"/>
<keyword evidence="3" id="KW-1185">Reference proteome</keyword>
<dbReference type="Proteomes" id="UP000823388">
    <property type="component" value="Chromosome 2N"/>
</dbReference>
<dbReference type="Pfam" id="PF03108">
    <property type="entry name" value="DBD_Tnp_Mut"/>
    <property type="match status" value="1"/>
</dbReference>
<dbReference type="EMBL" id="CM029040">
    <property type="protein sequence ID" value="KAG2633874.1"/>
    <property type="molecule type" value="Genomic_DNA"/>
</dbReference>
<reference evidence="2" key="1">
    <citation type="submission" date="2020-05" db="EMBL/GenBank/DDBJ databases">
        <title>WGS assembly of Panicum virgatum.</title>
        <authorList>
            <person name="Lovell J.T."/>
            <person name="Jenkins J."/>
            <person name="Shu S."/>
            <person name="Juenger T.E."/>
            <person name="Schmutz J."/>
        </authorList>
    </citation>
    <scope>NUCLEOTIDE SEQUENCE</scope>
    <source>
        <strain evidence="2">AP13</strain>
    </source>
</reference>
<dbReference type="InterPro" id="IPR004332">
    <property type="entry name" value="Transposase_MuDR"/>
</dbReference>
<accession>A0A8T0VKP9</accession>
<gene>
    <name evidence="2" type="ORF">PVAP13_2NG230412</name>
</gene>
<name>A0A8T0VKP9_PANVG</name>
<evidence type="ECO:0000313" key="3">
    <source>
        <dbReference type="Proteomes" id="UP000823388"/>
    </source>
</evidence>
<evidence type="ECO:0000313" key="2">
    <source>
        <dbReference type="EMBL" id="KAG2633874.1"/>
    </source>
</evidence>
<evidence type="ECO:0000259" key="1">
    <source>
        <dbReference type="Pfam" id="PF03108"/>
    </source>
</evidence>
<sequence length="338" mass="39086">MDSELVNIRVHHDNEFINYCDSGIDLSQFQYIDTTMSNPLHMIHGDMLGWMHNFLQVDPSHWRIKVSDVVPRQREHGWRWELYEMRNSKGWRGFVHMGMNKMKFPLVVLVQQELANVTLGESSMSHTVAAIEMAEYEIEGIGGDITTDQGELDEAIVDEMEVDDEEYKIFVAGRDTRLFDNDDTVLEDWGNFDKDGLKVNDGHDSYWVYNQIEIQSGQLFHDKKHLQHAVKKWSFLKKKSFKVVISNPTTYDVKCLSPGCPWRVHGYLPKGENNFVALIVVGHSCKLSETVVNHRNMTTEFVATVMYGEIVKKTCISPFQIMLTVSNRFSYEISYNMA</sequence>
<feature type="domain" description="Transposase MuDR plant" evidence="1">
    <location>
        <begin position="212"/>
        <end position="269"/>
    </location>
</feature>
<comment type="caution">
    <text evidence="2">The sequence shown here is derived from an EMBL/GenBank/DDBJ whole genome shotgun (WGS) entry which is preliminary data.</text>
</comment>
<protein>
    <recommendedName>
        <fullName evidence="1">Transposase MuDR plant domain-containing protein</fullName>
    </recommendedName>
</protein>
<organism evidence="2 3">
    <name type="scientific">Panicum virgatum</name>
    <name type="common">Blackwell switchgrass</name>
    <dbReference type="NCBI Taxonomy" id="38727"/>
    <lineage>
        <taxon>Eukaryota</taxon>
        <taxon>Viridiplantae</taxon>
        <taxon>Streptophyta</taxon>
        <taxon>Embryophyta</taxon>
        <taxon>Tracheophyta</taxon>
        <taxon>Spermatophyta</taxon>
        <taxon>Magnoliopsida</taxon>
        <taxon>Liliopsida</taxon>
        <taxon>Poales</taxon>
        <taxon>Poaceae</taxon>
        <taxon>PACMAD clade</taxon>
        <taxon>Panicoideae</taxon>
        <taxon>Panicodae</taxon>
        <taxon>Paniceae</taxon>
        <taxon>Panicinae</taxon>
        <taxon>Panicum</taxon>
        <taxon>Panicum sect. Hiantes</taxon>
    </lineage>
</organism>
<proteinExistence type="predicted"/>